<dbReference type="OrthoDB" id="2338663at2759"/>
<feature type="transmembrane region" description="Helical" evidence="2">
    <location>
        <begin position="9"/>
        <end position="28"/>
    </location>
</feature>
<feature type="domain" description="Fungal lipase-type" evidence="3">
    <location>
        <begin position="726"/>
        <end position="808"/>
    </location>
</feature>
<dbReference type="EMBL" id="JAAAJB010000091">
    <property type="protein sequence ID" value="KAG0266557.1"/>
    <property type="molecule type" value="Genomic_DNA"/>
</dbReference>
<feature type="compositionally biased region" description="Acidic residues" evidence="1">
    <location>
        <begin position="1069"/>
        <end position="1089"/>
    </location>
</feature>
<feature type="region of interest" description="Disordered" evidence="1">
    <location>
        <begin position="197"/>
        <end position="249"/>
    </location>
</feature>
<organism evidence="4 5">
    <name type="scientific">Actinomortierella ambigua</name>
    <dbReference type="NCBI Taxonomy" id="1343610"/>
    <lineage>
        <taxon>Eukaryota</taxon>
        <taxon>Fungi</taxon>
        <taxon>Fungi incertae sedis</taxon>
        <taxon>Mucoromycota</taxon>
        <taxon>Mortierellomycotina</taxon>
        <taxon>Mortierellomycetes</taxon>
        <taxon>Mortierellales</taxon>
        <taxon>Mortierellaceae</taxon>
        <taxon>Actinomortierella</taxon>
    </lineage>
</organism>
<keyword evidence="5" id="KW-1185">Reference proteome</keyword>
<dbReference type="AlphaFoldDB" id="A0A9P6U9L1"/>
<sequence>MANGRNRDFMMVSLAVSSVPLAFVLYFIAVDQRWSAIIAFVVFLIVLILCTCAFLSWKTIKLTIPLLLSVLRGCAYVLSPMASMVRGIPLVGKAVNGVIKLTFWVWFVILMMSDVLVRKFLKGFVGLHEPSAGQYSAVNSCDTNFQPCGEFGKVLDQHKVQRIEDGGQDFERDHDEKAIALMNQKSKDLAVLRENRQLQQQQQQEEDDNDGRRPLPHPRRAGLTTLKPRPKSMDYSKYRTPGQAGSDLSSMTNEEWMTLLQSANIDSSRFADPGARAGANASARAAAAGYRPSLESRHKRHSSVSSNGSSTFGSIVHEYDAMSTGSTTSTNTTTTTTKPPRYSQPIATTLAMVSKLVYEDVPIIRHELELSGYDLNTFRAIAYKNTCGFIVQKGRNIILVFRGTDPLNLQNAWTDLQARLVAIQTKDETPIPLGKCHQGMYQALGTDDFLLPSEELGLSSSTAVAAAAAATAGMSQLGGQDERALQHYDDHHHHHDPSSPQRTSLSPVNSFRSEVSRTSGTIHLELSNHSIYHTISTSIRAAYTLILFLLRGLFTHVTDPVDHRFAGEVRDLGAFGQASRWVDGLRLEHEEKVYQQQAMRQIHPPPLPRKNSTGGSYRRESLSKLSDVYTVADHRWDALDMDDSNGHVQNNVDRYRGTSTKHHHRRRSSSMGEVQPNGSRNSHGGGGSGSHERGATPNIGGWRGIEGALQEYQRRSQDGLYGGTKKKKQKKLRFFVAGHSLGGGLATLFVAKLVQTKSPLLNIFSGLYTYGNPKIGDKDFSRAFGYSLASKMFHHVHNNDIISRVPFWGTYATVPGTLVFLDTSRKLSLYPPDRDTLMPVPVRPISFLHLSGIFNIRVIMRMRRESWLRILERFLLPFFMNDHFPCDYVKALAEAHQVEVVLEDNARFGGVDENETTLMGGSGIRNSPYLPSGLEGRTRSGLFASSPSTAVPIGGSRPSAAAAAAAAVTASGSSTNHISGRGLGIRRLEQDLDSDSGIGGDLPEGGRRARDLEPQHRRQRRIVKYALPSSSLKYGSSNSGSGSGSGNSDRMDLEGDGSFHSWRRLAGEQDVDDDEDEEEDDDDEEVEGEEGGRPHRRHHRHRGLHPAFDGMSSSARRGRYYGGGGGGSNVRRRSRSSSRSRSTGHLQHLTGGDGLVTLVTTTMTTTTMTSSSSSSSALANGGGSQFYVTSPGARRRSQSRRRSTISSTGGMTYY</sequence>
<feature type="compositionally biased region" description="Basic and acidic residues" evidence="1">
    <location>
        <begin position="1004"/>
        <end position="1016"/>
    </location>
</feature>
<dbReference type="PANTHER" id="PTHR46086:SF3">
    <property type="entry name" value="TRIACYLGLYCEROL LIPASE OBL1"/>
    <property type="match status" value="1"/>
</dbReference>
<dbReference type="GO" id="GO:0006629">
    <property type="term" value="P:lipid metabolic process"/>
    <property type="evidence" value="ECO:0007669"/>
    <property type="project" value="InterPro"/>
</dbReference>
<feature type="region of interest" description="Disordered" evidence="1">
    <location>
        <begin position="598"/>
        <end position="619"/>
    </location>
</feature>
<dbReference type="GO" id="GO:0004806">
    <property type="term" value="F:triacylglycerol lipase activity"/>
    <property type="evidence" value="ECO:0007669"/>
    <property type="project" value="InterPro"/>
</dbReference>
<dbReference type="InterPro" id="IPR002921">
    <property type="entry name" value="Fungal_lipase-type"/>
</dbReference>
<feature type="compositionally biased region" description="Low complexity" evidence="1">
    <location>
        <begin position="1029"/>
        <end position="1040"/>
    </location>
</feature>
<evidence type="ECO:0000256" key="2">
    <source>
        <dbReference type="SAM" id="Phobius"/>
    </source>
</evidence>
<feature type="region of interest" description="Disordered" evidence="1">
    <location>
        <begin position="323"/>
        <end position="342"/>
    </location>
</feature>
<accession>A0A9P6U9L1</accession>
<dbReference type="Gene3D" id="3.40.50.1820">
    <property type="entry name" value="alpha/beta hydrolase"/>
    <property type="match status" value="2"/>
</dbReference>
<dbReference type="Proteomes" id="UP000807716">
    <property type="component" value="Unassembled WGS sequence"/>
</dbReference>
<feature type="transmembrane region" description="Helical" evidence="2">
    <location>
        <begin position="97"/>
        <end position="117"/>
    </location>
</feature>
<proteinExistence type="predicted"/>
<keyword evidence="2" id="KW-0812">Transmembrane</keyword>
<dbReference type="InterPro" id="IPR044819">
    <property type="entry name" value="OBL-like"/>
</dbReference>
<feature type="region of interest" description="Disordered" evidence="1">
    <location>
        <begin position="990"/>
        <end position="1153"/>
    </location>
</feature>
<feature type="transmembrane region" description="Helical" evidence="2">
    <location>
        <begin position="34"/>
        <end position="57"/>
    </location>
</feature>
<feature type="compositionally biased region" description="Polar residues" evidence="1">
    <location>
        <begin position="498"/>
        <end position="512"/>
    </location>
</feature>
<dbReference type="PANTHER" id="PTHR46086">
    <property type="entry name" value="ALPHA/BETA-HYDROLASES SUPERFAMILY PROTEIN"/>
    <property type="match status" value="1"/>
</dbReference>
<evidence type="ECO:0000313" key="4">
    <source>
        <dbReference type="EMBL" id="KAG0266557.1"/>
    </source>
</evidence>
<name>A0A9P6U9L1_9FUNG</name>
<gene>
    <name evidence="4" type="ORF">DFQ27_009667</name>
</gene>
<feature type="compositionally biased region" description="Basic residues" evidence="1">
    <location>
        <begin position="659"/>
        <end position="668"/>
    </location>
</feature>
<dbReference type="Pfam" id="PF01764">
    <property type="entry name" value="Lipase_3"/>
    <property type="match status" value="1"/>
</dbReference>
<feature type="compositionally biased region" description="Low complexity" evidence="1">
    <location>
        <begin position="1167"/>
        <end position="1176"/>
    </location>
</feature>
<dbReference type="InterPro" id="IPR029058">
    <property type="entry name" value="AB_hydrolase_fold"/>
</dbReference>
<evidence type="ECO:0000256" key="1">
    <source>
        <dbReference type="SAM" id="MobiDB-lite"/>
    </source>
</evidence>
<feature type="region of interest" description="Disordered" evidence="1">
    <location>
        <begin position="640"/>
        <end position="700"/>
    </location>
</feature>
<feature type="compositionally biased region" description="Basic residues" evidence="1">
    <location>
        <begin position="1094"/>
        <end position="1104"/>
    </location>
</feature>
<evidence type="ECO:0000259" key="3">
    <source>
        <dbReference type="Pfam" id="PF01764"/>
    </source>
</evidence>
<keyword evidence="2" id="KW-0472">Membrane</keyword>
<protein>
    <recommendedName>
        <fullName evidence="3">Fungal lipase-type domain-containing protein</fullName>
    </recommendedName>
</protein>
<feature type="compositionally biased region" description="Basic residues" evidence="1">
    <location>
        <begin position="1193"/>
        <end position="1203"/>
    </location>
</feature>
<keyword evidence="2" id="KW-1133">Transmembrane helix</keyword>
<evidence type="ECO:0000313" key="5">
    <source>
        <dbReference type="Proteomes" id="UP000807716"/>
    </source>
</evidence>
<feature type="region of interest" description="Disordered" evidence="1">
    <location>
        <begin position="489"/>
        <end position="512"/>
    </location>
</feature>
<feature type="compositionally biased region" description="Low complexity" evidence="1">
    <location>
        <begin position="323"/>
        <end position="337"/>
    </location>
</feature>
<feature type="region of interest" description="Disordered" evidence="1">
    <location>
        <begin position="289"/>
        <end position="309"/>
    </location>
</feature>
<comment type="caution">
    <text evidence="4">The sequence shown here is derived from an EMBL/GenBank/DDBJ whole genome shotgun (WGS) entry which is preliminary data.</text>
</comment>
<reference evidence="4" key="1">
    <citation type="journal article" date="2020" name="Fungal Divers.">
        <title>Resolving the Mortierellaceae phylogeny through synthesis of multi-gene phylogenetics and phylogenomics.</title>
        <authorList>
            <person name="Vandepol N."/>
            <person name="Liber J."/>
            <person name="Desiro A."/>
            <person name="Na H."/>
            <person name="Kennedy M."/>
            <person name="Barry K."/>
            <person name="Grigoriev I.V."/>
            <person name="Miller A.N."/>
            <person name="O'Donnell K."/>
            <person name="Stajich J.E."/>
            <person name="Bonito G."/>
        </authorList>
    </citation>
    <scope>NUCLEOTIDE SEQUENCE</scope>
    <source>
        <strain evidence="4">BC1065</strain>
    </source>
</reference>
<feature type="region of interest" description="Disordered" evidence="1">
    <location>
        <begin position="1167"/>
        <end position="1214"/>
    </location>
</feature>
<dbReference type="SUPFAM" id="SSF53474">
    <property type="entry name" value="alpha/beta-Hydrolases"/>
    <property type="match status" value="2"/>
</dbReference>